<comment type="caution">
    <text evidence="3">The sequence shown here is derived from an EMBL/GenBank/DDBJ whole genome shotgun (WGS) entry which is preliminary data.</text>
</comment>
<accession>A0ABQ1YKF6</accession>
<dbReference type="Gene3D" id="3.30.2310.20">
    <property type="entry name" value="RelE-like"/>
    <property type="match status" value="1"/>
</dbReference>
<dbReference type="Pfam" id="PF05016">
    <property type="entry name" value="ParE_toxin"/>
    <property type="match status" value="1"/>
</dbReference>
<dbReference type="InterPro" id="IPR028344">
    <property type="entry name" value="ParE1/4"/>
</dbReference>
<dbReference type="Proteomes" id="UP000600214">
    <property type="component" value="Unassembled WGS sequence"/>
</dbReference>
<dbReference type="PIRSF" id="PIRSF029218">
    <property type="entry name" value="ParE"/>
    <property type="match status" value="1"/>
</dbReference>
<proteinExistence type="inferred from homology"/>
<gene>
    <name evidence="3" type="primary">parE-1</name>
    <name evidence="3" type="ORF">GCM10007423_16880</name>
</gene>
<evidence type="ECO:0000256" key="2">
    <source>
        <dbReference type="PIRNR" id="PIRNR029218"/>
    </source>
</evidence>
<evidence type="ECO:0000313" key="4">
    <source>
        <dbReference type="Proteomes" id="UP000600214"/>
    </source>
</evidence>
<protein>
    <recommendedName>
        <fullName evidence="2">Toxin</fullName>
    </recommendedName>
</protein>
<comment type="similarity">
    <text evidence="2">Belongs to the RelE toxin family.</text>
</comment>
<dbReference type="RefSeq" id="WP_188930571.1">
    <property type="nucleotide sequence ID" value="NZ_BMIA01000001.1"/>
</dbReference>
<keyword evidence="1" id="KW-1277">Toxin-antitoxin system</keyword>
<dbReference type="EMBL" id="BMIA01000001">
    <property type="protein sequence ID" value="GGH29487.1"/>
    <property type="molecule type" value="Genomic_DNA"/>
</dbReference>
<dbReference type="InterPro" id="IPR035093">
    <property type="entry name" value="RelE/ParE_toxin_dom_sf"/>
</dbReference>
<name>A0ABQ1YKF6_9BACT</name>
<sequence>MGSYRLARRAETDLQDIWDYTESTWSTEQAEKYLDGLFSRFQAIADGRAKAISIDAIRVGYRKTLFVKHNIFFRKTANGVIEIVRVLHVSMDVDLHI</sequence>
<evidence type="ECO:0000313" key="3">
    <source>
        <dbReference type="EMBL" id="GGH29487.1"/>
    </source>
</evidence>
<dbReference type="InterPro" id="IPR007712">
    <property type="entry name" value="RelE/ParE_toxin"/>
</dbReference>
<reference evidence="4" key="1">
    <citation type="journal article" date="2019" name="Int. J. Syst. Evol. Microbiol.">
        <title>The Global Catalogue of Microorganisms (GCM) 10K type strain sequencing project: providing services to taxonomists for standard genome sequencing and annotation.</title>
        <authorList>
            <consortium name="The Broad Institute Genomics Platform"/>
            <consortium name="The Broad Institute Genome Sequencing Center for Infectious Disease"/>
            <person name="Wu L."/>
            <person name="Ma J."/>
        </authorList>
    </citation>
    <scope>NUCLEOTIDE SEQUENCE [LARGE SCALE GENOMIC DNA]</scope>
    <source>
        <strain evidence="4">CGMCC 1.15288</strain>
    </source>
</reference>
<organism evidence="3 4">
    <name type="scientific">Dyadobacter endophyticus</name>
    <dbReference type="NCBI Taxonomy" id="1749036"/>
    <lineage>
        <taxon>Bacteria</taxon>
        <taxon>Pseudomonadati</taxon>
        <taxon>Bacteroidota</taxon>
        <taxon>Cytophagia</taxon>
        <taxon>Cytophagales</taxon>
        <taxon>Spirosomataceae</taxon>
        <taxon>Dyadobacter</taxon>
    </lineage>
</organism>
<keyword evidence="4" id="KW-1185">Reference proteome</keyword>
<evidence type="ECO:0000256" key="1">
    <source>
        <dbReference type="ARBA" id="ARBA00022649"/>
    </source>
</evidence>